<organism evidence="13 14">
    <name type="scientific">Phoxinus phoxinus</name>
    <name type="common">Eurasian minnow</name>
    <dbReference type="NCBI Taxonomy" id="58324"/>
    <lineage>
        <taxon>Eukaryota</taxon>
        <taxon>Metazoa</taxon>
        <taxon>Chordata</taxon>
        <taxon>Craniata</taxon>
        <taxon>Vertebrata</taxon>
        <taxon>Euteleostomi</taxon>
        <taxon>Actinopterygii</taxon>
        <taxon>Neopterygii</taxon>
        <taxon>Teleostei</taxon>
        <taxon>Ostariophysi</taxon>
        <taxon>Cypriniformes</taxon>
        <taxon>Leuciscidae</taxon>
        <taxon>Phoxininae</taxon>
        <taxon>Phoxinus</taxon>
    </lineage>
</organism>
<keyword evidence="5 11" id="KW-1133">Transmembrane helix</keyword>
<keyword evidence="14" id="KW-1185">Reference proteome</keyword>
<evidence type="ECO:0000256" key="11">
    <source>
        <dbReference type="SAM" id="Phobius"/>
    </source>
</evidence>
<keyword evidence="3 11" id="KW-0812">Transmembrane</keyword>
<dbReference type="InterPro" id="IPR051713">
    <property type="entry name" value="T-cell_Activation_Regulation"/>
</dbReference>
<evidence type="ECO:0000256" key="5">
    <source>
        <dbReference type="ARBA" id="ARBA00022989"/>
    </source>
</evidence>
<dbReference type="GO" id="GO:0031295">
    <property type="term" value="P:T cell costimulation"/>
    <property type="evidence" value="ECO:0007669"/>
    <property type="project" value="TreeGrafter"/>
</dbReference>
<feature type="transmembrane region" description="Helical" evidence="11">
    <location>
        <begin position="32"/>
        <end position="50"/>
    </location>
</feature>
<dbReference type="EMBL" id="JAYKXH010000018">
    <property type="protein sequence ID" value="KAK7136627.1"/>
    <property type="molecule type" value="Genomic_DNA"/>
</dbReference>
<dbReference type="Gene3D" id="2.60.40.10">
    <property type="entry name" value="Immunoglobulins"/>
    <property type="match status" value="1"/>
</dbReference>
<evidence type="ECO:0000259" key="12">
    <source>
        <dbReference type="PROSITE" id="PS50835"/>
    </source>
</evidence>
<dbReference type="SMART" id="SM00409">
    <property type="entry name" value="IG"/>
    <property type="match status" value="1"/>
</dbReference>
<keyword evidence="4" id="KW-0732">Signal</keyword>
<dbReference type="InterPro" id="IPR013106">
    <property type="entry name" value="Ig_V-set"/>
</dbReference>
<keyword evidence="2" id="KW-1003">Cell membrane</keyword>
<keyword evidence="7" id="KW-1015">Disulfide bond</keyword>
<evidence type="ECO:0000256" key="1">
    <source>
        <dbReference type="ARBA" id="ARBA00004251"/>
    </source>
</evidence>
<comment type="caution">
    <text evidence="13">The sequence shown here is derived from an EMBL/GenBank/DDBJ whole genome shotgun (WGS) entry which is preliminary data.</text>
</comment>
<dbReference type="GO" id="GO:0007166">
    <property type="term" value="P:cell surface receptor signaling pathway"/>
    <property type="evidence" value="ECO:0007669"/>
    <property type="project" value="TreeGrafter"/>
</dbReference>
<evidence type="ECO:0000256" key="6">
    <source>
        <dbReference type="ARBA" id="ARBA00023136"/>
    </source>
</evidence>
<sequence length="194" mass="21945">MSFYQRCSMTMLLAANSENIPHTQYNMYRRCYFIYLLVLLIDTASLHPVVEGVEGGSVVLSCSPRSIAFEEKHLTVYWRHNDNRNVYDIIHGKVSVKEQDPAYKNRAEVLPEELKKGQIVLKLTDLQLSDGGTYICFVPDVGVDHSTQLLVKEQPVIEHRAAQVRSHGTETSLGTTLQLLLLPAFILHLILPVL</sequence>
<protein>
    <recommendedName>
        <fullName evidence="12">Ig-like domain-containing protein</fullName>
    </recommendedName>
</protein>
<evidence type="ECO:0000256" key="9">
    <source>
        <dbReference type="ARBA" id="ARBA00023180"/>
    </source>
</evidence>
<keyword evidence="8" id="KW-0675">Receptor</keyword>
<keyword evidence="10" id="KW-0393">Immunoglobulin domain</keyword>
<dbReference type="GO" id="GO:0042130">
    <property type="term" value="P:negative regulation of T cell proliferation"/>
    <property type="evidence" value="ECO:0007669"/>
    <property type="project" value="TreeGrafter"/>
</dbReference>
<dbReference type="GO" id="GO:0006955">
    <property type="term" value="P:immune response"/>
    <property type="evidence" value="ECO:0007669"/>
    <property type="project" value="TreeGrafter"/>
</dbReference>
<accession>A0AAN9CH77</accession>
<evidence type="ECO:0000313" key="13">
    <source>
        <dbReference type="EMBL" id="KAK7136627.1"/>
    </source>
</evidence>
<dbReference type="PANTHER" id="PTHR25466:SF14">
    <property type="entry name" value="BUTYROPHILIN SUBFAMILY 2 MEMBER A2-LIKE-RELATED"/>
    <property type="match status" value="1"/>
</dbReference>
<evidence type="ECO:0000256" key="3">
    <source>
        <dbReference type="ARBA" id="ARBA00022692"/>
    </source>
</evidence>
<dbReference type="InterPro" id="IPR036179">
    <property type="entry name" value="Ig-like_dom_sf"/>
</dbReference>
<dbReference type="InterPro" id="IPR013783">
    <property type="entry name" value="Ig-like_fold"/>
</dbReference>
<proteinExistence type="predicted"/>
<evidence type="ECO:0000256" key="10">
    <source>
        <dbReference type="ARBA" id="ARBA00023319"/>
    </source>
</evidence>
<evidence type="ECO:0000256" key="2">
    <source>
        <dbReference type="ARBA" id="ARBA00022475"/>
    </source>
</evidence>
<dbReference type="InterPro" id="IPR007110">
    <property type="entry name" value="Ig-like_dom"/>
</dbReference>
<dbReference type="FunFam" id="2.60.40.10:FF:000142">
    <property type="entry name" value="V-set domain-containing T-cell activation inhibitor 1"/>
    <property type="match status" value="1"/>
</dbReference>
<dbReference type="InterPro" id="IPR003599">
    <property type="entry name" value="Ig_sub"/>
</dbReference>
<dbReference type="Pfam" id="PF07686">
    <property type="entry name" value="V-set"/>
    <property type="match status" value="1"/>
</dbReference>
<keyword evidence="9" id="KW-0325">Glycoprotein</keyword>
<dbReference type="AlphaFoldDB" id="A0AAN9CH77"/>
<dbReference type="Proteomes" id="UP001364617">
    <property type="component" value="Unassembled WGS sequence"/>
</dbReference>
<gene>
    <name evidence="13" type="ORF">R3I93_016845</name>
</gene>
<evidence type="ECO:0000313" key="14">
    <source>
        <dbReference type="Proteomes" id="UP001364617"/>
    </source>
</evidence>
<dbReference type="PANTHER" id="PTHR25466">
    <property type="entry name" value="T-LYMPHOCYTE ACTIVATION ANTIGEN"/>
    <property type="match status" value="1"/>
</dbReference>
<reference evidence="13 14" key="1">
    <citation type="submission" date="2024-02" db="EMBL/GenBank/DDBJ databases">
        <title>Chromosome-level genome assembly of the Eurasian Minnow (Phoxinus phoxinus).</title>
        <authorList>
            <person name="Oriowo T.O."/>
            <person name="Martin S."/>
            <person name="Stange M."/>
            <person name="Chrysostomakis Y."/>
            <person name="Brown T."/>
            <person name="Winkler S."/>
            <person name="Kukowka S."/>
            <person name="Myers E.W."/>
            <person name="Bohne A."/>
        </authorList>
    </citation>
    <scope>NUCLEOTIDE SEQUENCE [LARGE SCALE GENOMIC DNA]</scope>
    <source>
        <strain evidence="13">ZFMK-TIS-60720</strain>
        <tissue evidence="13">Whole Organism</tissue>
    </source>
</reference>
<name>A0AAN9CH77_9TELE</name>
<feature type="domain" description="Ig-like" evidence="12">
    <location>
        <begin position="54"/>
        <end position="152"/>
    </location>
</feature>
<dbReference type="GO" id="GO:0042102">
    <property type="term" value="P:positive regulation of T cell proliferation"/>
    <property type="evidence" value="ECO:0007669"/>
    <property type="project" value="TreeGrafter"/>
</dbReference>
<comment type="subcellular location">
    <subcellularLocation>
        <location evidence="1">Cell membrane</location>
        <topology evidence="1">Single-pass type I membrane protein</topology>
    </subcellularLocation>
</comment>
<dbReference type="SUPFAM" id="SSF48726">
    <property type="entry name" value="Immunoglobulin"/>
    <property type="match status" value="1"/>
</dbReference>
<evidence type="ECO:0000256" key="7">
    <source>
        <dbReference type="ARBA" id="ARBA00023157"/>
    </source>
</evidence>
<dbReference type="GO" id="GO:0071222">
    <property type="term" value="P:cellular response to lipopolysaccharide"/>
    <property type="evidence" value="ECO:0007669"/>
    <property type="project" value="TreeGrafter"/>
</dbReference>
<evidence type="ECO:0000256" key="8">
    <source>
        <dbReference type="ARBA" id="ARBA00023170"/>
    </source>
</evidence>
<dbReference type="PROSITE" id="PS50835">
    <property type="entry name" value="IG_LIKE"/>
    <property type="match status" value="1"/>
</dbReference>
<dbReference type="GO" id="GO:0009897">
    <property type="term" value="C:external side of plasma membrane"/>
    <property type="evidence" value="ECO:0007669"/>
    <property type="project" value="TreeGrafter"/>
</dbReference>
<dbReference type="SMART" id="SM00406">
    <property type="entry name" value="IGv"/>
    <property type="match status" value="1"/>
</dbReference>
<keyword evidence="6 11" id="KW-0472">Membrane</keyword>
<evidence type="ECO:0000256" key="4">
    <source>
        <dbReference type="ARBA" id="ARBA00022729"/>
    </source>
</evidence>